<dbReference type="EMBL" id="JANPWB010000002">
    <property type="protein sequence ID" value="KAJ1208185.1"/>
    <property type="molecule type" value="Genomic_DNA"/>
</dbReference>
<protein>
    <submittedName>
        <fullName evidence="1">Uncharacterized protein</fullName>
    </submittedName>
</protein>
<reference evidence="1" key="1">
    <citation type="journal article" date="2022" name="bioRxiv">
        <title>Sequencing and chromosome-scale assembly of the giantPleurodeles waltlgenome.</title>
        <authorList>
            <person name="Brown T."/>
            <person name="Elewa A."/>
            <person name="Iarovenko S."/>
            <person name="Subramanian E."/>
            <person name="Araus A.J."/>
            <person name="Petzold A."/>
            <person name="Susuki M."/>
            <person name="Suzuki K.-i.T."/>
            <person name="Hayashi T."/>
            <person name="Toyoda A."/>
            <person name="Oliveira C."/>
            <person name="Osipova E."/>
            <person name="Leigh N.D."/>
            <person name="Simon A."/>
            <person name="Yun M.H."/>
        </authorList>
    </citation>
    <scope>NUCLEOTIDE SEQUENCE</scope>
    <source>
        <strain evidence="1">20211129_DDA</strain>
        <tissue evidence="1">Liver</tissue>
    </source>
</reference>
<name>A0AAV7W7D0_PLEWA</name>
<dbReference type="Proteomes" id="UP001066276">
    <property type="component" value="Chromosome 1_2"/>
</dbReference>
<proteinExistence type="predicted"/>
<evidence type="ECO:0000313" key="1">
    <source>
        <dbReference type="EMBL" id="KAJ1208185.1"/>
    </source>
</evidence>
<comment type="caution">
    <text evidence="1">The sequence shown here is derived from an EMBL/GenBank/DDBJ whole genome shotgun (WGS) entry which is preliminary data.</text>
</comment>
<sequence>MRRTCAPKPETTAPQLSQCVTTAGDDPAPGMYLGPLASVGPSIASRRAWHWAAVRPGRENQLLRAEPWLPLVPGPGMAGPGLRVTVAQREPGASPDTSVATIVATHTERFEDILHAVQSIKSTLEPKIDALRIDVGTCGRSLRN</sequence>
<organism evidence="1 2">
    <name type="scientific">Pleurodeles waltl</name>
    <name type="common">Iberian ribbed newt</name>
    <dbReference type="NCBI Taxonomy" id="8319"/>
    <lineage>
        <taxon>Eukaryota</taxon>
        <taxon>Metazoa</taxon>
        <taxon>Chordata</taxon>
        <taxon>Craniata</taxon>
        <taxon>Vertebrata</taxon>
        <taxon>Euteleostomi</taxon>
        <taxon>Amphibia</taxon>
        <taxon>Batrachia</taxon>
        <taxon>Caudata</taxon>
        <taxon>Salamandroidea</taxon>
        <taxon>Salamandridae</taxon>
        <taxon>Pleurodelinae</taxon>
        <taxon>Pleurodeles</taxon>
    </lineage>
</organism>
<keyword evidence="2" id="KW-1185">Reference proteome</keyword>
<dbReference type="AlphaFoldDB" id="A0AAV7W7D0"/>
<accession>A0AAV7W7D0</accession>
<evidence type="ECO:0000313" key="2">
    <source>
        <dbReference type="Proteomes" id="UP001066276"/>
    </source>
</evidence>
<gene>
    <name evidence="1" type="ORF">NDU88_003571</name>
</gene>